<dbReference type="Proteomes" id="UP001064048">
    <property type="component" value="Chromosome 7"/>
</dbReference>
<evidence type="ECO:0000313" key="1">
    <source>
        <dbReference type="EMBL" id="KAI8432453.1"/>
    </source>
</evidence>
<sequence length="212" mass="24087">MDSRKKNINNYGRVMSRVFSRSRSSLRSAPSVTRHVPSSVPVGAKPSVSVSAVSSGVFTELPTVLNDFVPDDEREKVLRKRPIRRRRTLKSLDPGKTKSPQTSRDRGIEYSRSVRARGSAPTVLDSNGEEWSEAHVRQCHSSRSHTKLQELKDEIKAFRETDKLLRLRSHLYKSCGVVLDDVGRVARDQAVQADPVVEWDQNKDIRRIPWTK</sequence>
<evidence type="ECO:0000313" key="2">
    <source>
        <dbReference type="Proteomes" id="UP001064048"/>
    </source>
</evidence>
<name>A0ACC0K7M3_CHOFU</name>
<dbReference type="EMBL" id="CM046107">
    <property type="protein sequence ID" value="KAI8432453.1"/>
    <property type="molecule type" value="Genomic_DNA"/>
</dbReference>
<gene>
    <name evidence="1" type="ORF">MSG28_004845</name>
</gene>
<reference evidence="1 2" key="1">
    <citation type="journal article" date="2022" name="Genome Biol. Evol.">
        <title>The Spruce Budworm Genome: Reconstructing the Evolutionary History of Antifreeze Proteins.</title>
        <authorList>
            <person name="Beliveau C."/>
            <person name="Gagne P."/>
            <person name="Picq S."/>
            <person name="Vernygora O."/>
            <person name="Keeling C.I."/>
            <person name="Pinkney K."/>
            <person name="Doucet D."/>
            <person name="Wen F."/>
            <person name="Johnston J.S."/>
            <person name="Maaroufi H."/>
            <person name="Boyle B."/>
            <person name="Laroche J."/>
            <person name="Dewar K."/>
            <person name="Juretic N."/>
            <person name="Blackburn G."/>
            <person name="Nisole A."/>
            <person name="Brunet B."/>
            <person name="Brandao M."/>
            <person name="Lumley L."/>
            <person name="Duan J."/>
            <person name="Quan G."/>
            <person name="Lucarotti C.J."/>
            <person name="Roe A.D."/>
            <person name="Sperling F.A.H."/>
            <person name="Levesque R.C."/>
            <person name="Cusson M."/>
        </authorList>
    </citation>
    <scope>NUCLEOTIDE SEQUENCE [LARGE SCALE GENOMIC DNA]</scope>
    <source>
        <strain evidence="1">Glfc:IPQL:Cfum</strain>
    </source>
</reference>
<organism evidence="1 2">
    <name type="scientific">Choristoneura fumiferana</name>
    <name type="common">Spruce budworm moth</name>
    <name type="synonym">Archips fumiferana</name>
    <dbReference type="NCBI Taxonomy" id="7141"/>
    <lineage>
        <taxon>Eukaryota</taxon>
        <taxon>Metazoa</taxon>
        <taxon>Ecdysozoa</taxon>
        <taxon>Arthropoda</taxon>
        <taxon>Hexapoda</taxon>
        <taxon>Insecta</taxon>
        <taxon>Pterygota</taxon>
        <taxon>Neoptera</taxon>
        <taxon>Endopterygota</taxon>
        <taxon>Lepidoptera</taxon>
        <taxon>Glossata</taxon>
        <taxon>Ditrysia</taxon>
        <taxon>Tortricoidea</taxon>
        <taxon>Tortricidae</taxon>
        <taxon>Tortricinae</taxon>
        <taxon>Choristoneura</taxon>
    </lineage>
</organism>
<proteinExistence type="predicted"/>
<accession>A0ACC0K7M3</accession>
<keyword evidence="2" id="KW-1185">Reference proteome</keyword>
<comment type="caution">
    <text evidence="1">The sequence shown here is derived from an EMBL/GenBank/DDBJ whole genome shotgun (WGS) entry which is preliminary data.</text>
</comment>
<protein>
    <submittedName>
        <fullName evidence="1">Uncharacterized protein</fullName>
    </submittedName>
</protein>